<evidence type="ECO:0000313" key="2">
    <source>
        <dbReference type="Proteomes" id="UP000030686"/>
    </source>
</evidence>
<name>W6QF70_PENRF</name>
<dbReference type="STRING" id="1365484.W6QF70"/>
<dbReference type="PANTHER" id="PTHR46082">
    <property type="entry name" value="ATP/GTP-BINDING PROTEIN-RELATED"/>
    <property type="match status" value="1"/>
</dbReference>
<dbReference type="Gene3D" id="1.25.40.10">
    <property type="entry name" value="Tetratricopeptide repeat domain"/>
    <property type="match status" value="1"/>
</dbReference>
<dbReference type="SMART" id="SM00028">
    <property type="entry name" value="TPR"/>
    <property type="match status" value="2"/>
</dbReference>
<dbReference type="OMA" id="ESWTECK"/>
<sequence>MAPSINYSLVHIGSETVSFDMHRLVQLSVRTWQEIHLELARWQEKARATMAEMSPNGEYESWTECKRLLPHAQEGVKPSFNTDEDDSMNDATILSTCGWYLHRQGAYFDAEAMRRRAFVRRAKMIGPEHPYTLASANQLGLVLDSQEKYEEAEAMYRQGLEVREKLLGPENLDTINSVNNIGHLLRKQGKFAMAEAMYRRASCYGQQCQ</sequence>
<accession>W6QF70</accession>
<organism evidence="1 2">
    <name type="scientific">Penicillium roqueforti (strain FM164)</name>
    <dbReference type="NCBI Taxonomy" id="1365484"/>
    <lineage>
        <taxon>Eukaryota</taxon>
        <taxon>Fungi</taxon>
        <taxon>Dikarya</taxon>
        <taxon>Ascomycota</taxon>
        <taxon>Pezizomycotina</taxon>
        <taxon>Eurotiomycetes</taxon>
        <taxon>Eurotiomycetidae</taxon>
        <taxon>Eurotiales</taxon>
        <taxon>Aspergillaceae</taxon>
        <taxon>Penicillium</taxon>
    </lineage>
</organism>
<dbReference type="InterPro" id="IPR011990">
    <property type="entry name" value="TPR-like_helical_dom_sf"/>
</dbReference>
<dbReference type="OrthoDB" id="4367356at2759"/>
<dbReference type="Pfam" id="PF13374">
    <property type="entry name" value="TPR_10"/>
    <property type="match status" value="1"/>
</dbReference>
<dbReference type="AlphaFoldDB" id="W6QF70"/>
<proteinExistence type="predicted"/>
<dbReference type="InterPro" id="IPR019734">
    <property type="entry name" value="TPR_rpt"/>
</dbReference>
<dbReference type="InterPro" id="IPR053137">
    <property type="entry name" value="NLR-like"/>
</dbReference>
<dbReference type="Proteomes" id="UP000030686">
    <property type="component" value="Unassembled WGS sequence"/>
</dbReference>
<dbReference type="Pfam" id="PF13424">
    <property type="entry name" value="TPR_12"/>
    <property type="match status" value="1"/>
</dbReference>
<evidence type="ECO:0000313" key="1">
    <source>
        <dbReference type="EMBL" id="CDM32754.1"/>
    </source>
</evidence>
<dbReference type="EMBL" id="HG792016">
    <property type="protein sequence ID" value="CDM32754.1"/>
    <property type="molecule type" value="Genomic_DNA"/>
</dbReference>
<keyword evidence="2" id="KW-1185">Reference proteome</keyword>
<gene>
    <name evidence="1" type="ORF">PROQFM164_S02g002905</name>
</gene>
<dbReference type="PANTHER" id="PTHR46082:SF6">
    <property type="entry name" value="AAA+ ATPASE DOMAIN-CONTAINING PROTEIN-RELATED"/>
    <property type="match status" value="1"/>
</dbReference>
<dbReference type="SUPFAM" id="SSF48452">
    <property type="entry name" value="TPR-like"/>
    <property type="match status" value="1"/>
</dbReference>
<reference evidence="1" key="1">
    <citation type="journal article" date="2014" name="Nat. Commun.">
        <title>Multiple recent horizontal transfers of a large genomic region in cheese making fungi.</title>
        <authorList>
            <person name="Cheeseman K."/>
            <person name="Ropars J."/>
            <person name="Renault P."/>
            <person name="Dupont J."/>
            <person name="Gouzy J."/>
            <person name="Branca A."/>
            <person name="Abraham A.L."/>
            <person name="Ceppi M."/>
            <person name="Conseiller E."/>
            <person name="Debuchy R."/>
            <person name="Malagnac F."/>
            <person name="Goarin A."/>
            <person name="Silar P."/>
            <person name="Lacoste S."/>
            <person name="Sallet E."/>
            <person name="Bensimon A."/>
            <person name="Giraud T."/>
            <person name="Brygoo Y."/>
        </authorList>
    </citation>
    <scope>NUCLEOTIDE SEQUENCE [LARGE SCALE GENOMIC DNA]</scope>
    <source>
        <strain evidence="1">FM164</strain>
    </source>
</reference>
<protein>
    <submittedName>
        <fullName evidence="1">Tetratricopeptide-like helical</fullName>
    </submittedName>
</protein>